<organism evidence="2 3">
    <name type="scientific">Tanacetum coccineum</name>
    <dbReference type="NCBI Taxonomy" id="301880"/>
    <lineage>
        <taxon>Eukaryota</taxon>
        <taxon>Viridiplantae</taxon>
        <taxon>Streptophyta</taxon>
        <taxon>Embryophyta</taxon>
        <taxon>Tracheophyta</taxon>
        <taxon>Spermatophyta</taxon>
        <taxon>Magnoliopsida</taxon>
        <taxon>eudicotyledons</taxon>
        <taxon>Gunneridae</taxon>
        <taxon>Pentapetalae</taxon>
        <taxon>asterids</taxon>
        <taxon>campanulids</taxon>
        <taxon>Asterales</taxon>
        <taxon>Asteraceae</taxon>
        <taxon>Asteroideae</taxon>
        <taxon>Anthemideae</taxon>
        <taxon>Anthemidinae</taxon>
        <taxon>Tanacetum</taxon>
    </lineage>
</organism>
<evidence type="ECO:0000313" key="3">
    <source>
        <dbReference type="Proteomes" id="UP001151760"/>
    </source>
</evidence>
<sequence>MSNSKFPKLARRFSDRVPHTVTEMMKRVDDFVKLEKVFRTTKLPKGEFPCNGQRKGYRNDRPPFSVHGGDRSRNNYRNDNRRNRPYSLYPPKLEPRRQDFRRYDAPCPSLESLTKFPKDILATEPQLRLPPRHTTLKRQLEMALESGKLNHILKDVRRRGNQRGNPIRHLCGNNNRKGKVFNMILISRESRKRKSMIWGEED</sequence>
<keyword evidence="3" id="KW-1185">Reference proteome</keyword>
<accession>A0ABQ5HQL0</accession>
<reference evidence="2" key="1">
    <citation type="journal article" date="2022" name="Int. J. Mol. Sci.">
        <title>Draft Genome of Tanacetum Coccineum: Genomic Comparison of Closely Related Tanacetum-Family Plants.</title>
        <authorList>
            <person name="Yamashiro T."/>
            <person name="Shiraishi A."/>
            <person name="Nakayama K."/>
            <person name="Satake H."/>
        </authorList>
    </citation>
    <scope>NUCLEOTIDE SEQUENCE</scope>
</reference>
<dbReference type="EMBL" id="BQNB010019879">
    <property type="protein sequence ID" value="GJT89975.1"/>
    <property type="molecule type" value="Genomic_DNA"/>
</dbReference>
<evidence type="ECO:0000313" key="2">
    <source>
        <dbReference type="EMBL" id="GJT89975.1"/>
    </source>
</evidence>
<name>A0ABQ5HQL0_9ASTR</name>
<dbReference type="Proteomes" id="UP001151760">
    <property type="component" value="Unassembled WGS sequence"/>
</dbReference>
<feature type="compositionally biased region" description="Basic and acidic residues" evidence="1">
    <location>
        <begin position="68"/>
        <end position="82"/>
    </location>
</feature>
<proteinExistence type="predicted"/>
<evidence type="ECO:0000256" key="1">
    <source>
        <dbReference type="SAM" id="MobiDB-lite"/>
    </source>
</evidence>
<comment type="caution">
    <text evidence="2">The sequence shown here is derived from an EMBL/GenBank/DDBJ whole genome shotgun (WGS) entry which is preliminary data.</text>
</comment>
<reference evidence="2" key="2">
    <citation type="submission" date="2022-01" db="EMBL/GenBank/DDBJ databases">
        <authorList>
            <person name="Yamashiro T."/>
            <person name="Shiraishi A."/>
            <person name="Satake H."/>
            <person name="Nakayama K."/>
        </authorList>
    </citation>
    <scope>NUCLEOTIDE SEQUENCE</scope>
</reference>
<feature type="region of interest" description="Disordered" evidence="1">
    <location>
        <begin position="46"/>
        <end position="93"/>
    </location>
</feature>
<evidence type="ECO:0008006" key="4">
    <source>
        <dbReference type="Google" id="ProtNLM"/>
    </source>
</evidence>
<gene>
    <name evidence="2" type="ORF">Tco_1078820</name>
</gene>
<protein>
    <recommendedName>
        <fullName evidence="4">Reverse transcriptase domain-containing protein</fullName>
    </recommendedName>
</protein>